<evidence type="ECO:0000313" key="2">
    <source>
        <dbReference type="Proteomes" id="UP000190831"/>
    </source>
</evidence>
<dbReference type="OMA" id="MDMEAMT"/>
<organism evidence="1 2">
    <name type="scientific">Lachancea fermentati</name>
    <name type="common">Zygosaccharomyces fermentati</name>
    <dbReference type="NCBI Taxonomy" id="4955"/>
    <lineage>
        <taxon>Eukaryota</taxon>
        <taxon>Fungi</taxon>
        <taxon>Dikarya</taxon>
        <taxon>Ascomycota</taxon>
        <taxon>Saccharomycotina</taxon>
        <taxon>Saccharomycetes</taxon>
        <taxon>Saccharomycetales</taxon>
        <taxon>Saccharomycetaceae</taxon>
        <taxon>Lachancea</taxon>
    </lineage>
</organism>
<sequence length="236" mass="26761">MTYKKVLIVGISGCSSSGKTTLAKLTSEILPGSTLIHEDDFFKHDDEVPFDEKYQIHNWDSPEALDLDLFGKELVHIKKTGTISAELIHNNNMGDLSELNVNQATLKEISAKYSATFGDGDIKVVLVDGFMIYNNQDLASRFDVKLLIRAPRATLKKRRAARSGYKTLDSFWVDPPFYFDEFVYKAYAENHACLFENGDVEGALKKDVDIYDFINDDNTDINEALMWICDHIISMR</sequence>
<proteinExistence type="predicted"/>
<dbReference type="CDD" id="cd02024">
    <property type="entry name" value="NRK1"/>
    <property type="match status" value="1"/>
</dbReference>
<dbReference type="PANTHER" id="PTHR10285">
    <property type="entry name" value="URIDINE KINASE"/>
    <property type="match status" value="1"/>
</dbReference>
<dbReference type="OrthoDB" id="10041966at2759"/>
<dbReference type="Gene3D" id="3.40.50.300">
    <property type="entry name" value="P-loop containing nucleotide triphosphate hydrolases"/>
    <property type="match status" value="1"/>
</dbReference>
<dbReference type="SUPFAM" id="SSF52540">
    <property type="entry name" value="P-loop containing nucleoside triphosphate hydrolases"/>
    <property type="match status" value="1"/>
</dbReference>
<protein>
    <submittedName>
        <fullName evidence="1">LAFE_0F05754g1_1</fullName>
    </submittedName>
</protein>
<dbReference type="STRING" id="4955.A0A1G4MEW8"/>
<gene>
    <name evidence="1" type="ORF">LAFE_0F05754G</name>
</gene>
<dbReference type="InterPro" id="IPR027417">
    <property type="entry name" value="P-loop_NTPase"/>
</dbReference>
<name>A0A1G4MEW8_LACFM</name>
<evidence type="ECO:0000313" key="1">
    <source>
        <dbReference type="EMBL" id="SCW02407.1"/>
    </source>
</evidence>
<dbReference type="AlphaFoldDB" id="A0A1G4MEW8"/>
<keyword evidence="2" id="KW-1185">Reference proteome</keyword>
<dbReference type="Proteomes" id="UP000190831">
    <property type="component" value="Chromosome F"/>
</dbReference>
<dbReference type="EMBL" id="LT598490">
    <property type="protein sequence ID" value="SCW02407.1"/>
    <property type="molecule type" value="Genomic_DNA"/>
</dbReference>
<accession>A0A1G4MEW8</accession>
<reference evidence="2" key="1">
    <citation type="submission" date="2016-03" db="EMBL/GenBank/DDBJ databases">
        <authorList>
            <person name="Devillers H."/>
        </authorList>
    </citation>
    <scope>NUCLEOTIDE SEQUENCE [LARGE SCALE GENOMIC DNA]</scope>
</reference>